<protein>
    <submittedName>
        <fullName evidence="2">Uncharacterized protein</fullName>
    </submittedName>
</protein>
<organism evidence="2 3">
    <name type="scientific">Stylosanthes scabra</name>
    <dbReference type="NCBI Taxonomy" id="79078"/>
    <lineage>
        <taxon>Eukaryota</taxon>
        <taxon>Viridiplantae</taxon>
        <taxon>Streptophyta</taxon>
        <taxon>Embryophyta</taxon>
        <taxon>Tracheophyta</taxon>
        <taxon>Spermatophyta</taxon>
        <taxon>Magnoliopsida</taxon>
        <taxon>eudicotyledons</taxon>
        <taxon>Gunneridae</taxon>
        <taxon>Pentapetalae</taxon>
        <taxon>rosids</taxon>
        <taxon>fabids</taxon>
        <taxon>Fabales</taxon>
        <taxon>Fabaceae</taxon>
        <taxon>Papilionoideae</taxon>
        <taxon>50 kb inversion clade</taxon>
        <taxon>dalbergioids sensu lato</taxon>
        <taxon>Dalbergieae</taxon>
        <taxon>Pterocarpus clade</taxon>
        <taxon>Stylosanthes</taxon>
    </lineage>
</organism>
<accession>A0ABU6UT18</accession>
<feature type="non-terminal residue" evidence="2">
    <location>
        <position position="1"/>
    </location>
</feature>
<evidence type="ECO:0000313" key="3">
    <source>
        <dbReference type="Proteomes" id="UP001341840"/>
    </source>
</evidence>
<keyword evidence="3" id="KW-1185">Reference proteome</keyword>
<name>A0ABU6UT18_9FABA</name>
<dbReference type="EMBL" id="JASCZI010121893">
    <property type="protein sequence ID" value="MED6163226.1"/>
    <property type="molecule type" value="Genomic_DNA"/>
</dbReference>
<proteinExistence type="predicted"/>
<feature type="region of interest" description="Disordered" evidence="1">
    <location>
        <begin position="33"/>
        <end position="65"/>
    </location>
</feature>
<sequence length="101" mass="11733">VYGNSSVKEMLRKLRETIHRFFEYYSMMYPFSDGSSSGQSSSIASQSQANLDAANANEEEDGYEDEFRLRVKKKQGEIKRNELERYMEDDVEDNIPGFDIL</sequence>
<dbReference type="Proteomes" id="UP001341840">
    <property type="component" value="Unassembled WGS sequence"/>
</dbReference>
<evidence type="ECO:0000256" key="1">
    <source>
        <dbReference type="SAM" id="MobiDB-lite"/>
    </source>
</evidence>
<comment type="caution">
    <text evidence="2">The sequence shown here is derived from an EMBL/GenBank/DDBJ whole genome shotgun (WGS) entry which is preliminary data.</text>
</comment>
<gene>
    <name evidence="2" type="ORF">PIB30_077972</name>
</gene>
<evidence type="ECO:0000313" key="2">
    <source>
        <dbReference type="EMBL" id="MED6163226.1"/>
    </source>
</evidence>
<feature type="compositionally biased region" description="Low complexity" evidence="1">
    <location>
        <begin position="33"/>
        <end position="56"/>
    </location>
</feature>
<reference evidence="2 3" key="1">
    <citation type="journal article" date="2023" name="Plants (Basel)">
        <title>Bridging the Gap: Combining Genomics and Transcriptomics Approaches to Understand Stylosanthes scabra, an Orphan Legume from the Brazilian Caatinga.</title>
        <authorList>
            <person name="Ferreira-Neto J.R.C."/>
            <person name="da Silva M.D."/>
            <person name="Binneck E."/>
            <person name="de Melo N.F."/>
            <person name="da Silva R.H."/>
            <person name="de Melo A.L.T.M."/>
            <person name="Pandolfi V."/>
            <person name="Bustamante F.O."/>
            <person name="Brasileiro-Vidal A.C."/>
            <person name="Benko-Iseppon A.M."/>
        </authorList>
    </citation>
    <scope>NUCLEOTIDE SEQUENCE [LARGE SCALE GENOMIC DNA]</scope>
    <source>
        <tissue evidence="2">Leaves</tissue>
    </source>
</reference>